<protein>
    <recommendedName>
        <fullName evidence="3">Immunoglobulin I-set domain-containing protein</fullName>
    </recommendedName>
</protein>
<reference evidence="1" key="2">
    <citation type="submission" date="2014-03" db="EMBL/GenBank/DDBJ databases">
        <authorList>
            <person name="Genoscope - CEA"/>
        </authorList>
    </citation>
    <scope>NUCLEOTIDE SEQUENCE</scope>
</reference>
<dbReference type="Proteomes" id="UP000193380">
    <property type="component" value="Unassembled WGS sequence"/>
</dbReference>
<evidence type="ECO:0000313" key="2">
    <source>
        <dbReference type="Proteomes" id="UP000193380"/>
    </source>
</evidence>
<sequence>MKDEVLIFNIGKLSKKDAGVYEVKLKDARGKDKSMFNLTEAGYQTVLNELFRVIANSSTEISVKSTEHGIVLYSLITYHMEDLQVGWLHK</sequence>
<dbReference type="PaxDb" id="8022-A0A060YSL2"/>
<proteinExistence type="predicted"/>
<organism evidence="1 2">
    <name type="scientific">Oncorhynchus mykiss</name>
    <name type="common">Rainbow trout</name>
    <name type="synonym">Salmo gairdneri</name>
    <dbReference type="NCBI Taxonomy" id="8022"/>
    <lineage>
        <taxon>Eukaryota</taxon>
        <taxon>Metazoa</taxon>
        <taxon>Chordata</taxon>
        <taxon>Craniata</taxon>
        <taxon>Vertebrata</taxon>
        <taxon>Euteleostomi</taxon>
        <taxon>Actinopterygii</taxon>
        <taxon>Neopterygii</taxon>
        <taxon>Teleostei</taxon>
        <taxon>Protacanthopterygii</taxon>
        <taxon>Salmoniformes</taxon>
        <taxon>Salmonidae</taxon>
        <taxon>Salmoninae</taxon>
        <taxon>Oncorhynchus</taxon>
    </lineage>
</organism>
<dbReference type="AlphaFoldDB" id="A0A060YSL2"/>
<reference evidence="1" key="1">
    <citation type="journal article" date="2014" name="Nat. Commun.">
        <title>The rainbow trout genome provides novel insights into evolution after whole-genome duplication in vertebrates.</title>
        <authorList>
            <person name="Berthelot C."/>
            <person name="Brunet F."/>
            <person name="Chalopin D."/>
            <person name="Juanchich A."/>
            <person name="Bernard M."/>
            <person name="Noel B."/>
            <person name="Bento P."/>
            <person name="Da Silva C."/>
            <person name="Labadie K."/>
            <person name="Alberti A."/>
            <person name="Aury J.M."/>
            <person name="Louis A."/>
            <person name="Dehais P."/>
            <person name="Bardou P."/>
            <person name="Montfort J."/>
            <person name="Klopp C."/>
            <person name="Cabau C."/>
            <person name="Gaspin C."/>
            <person name="Thorgaard G.H."/>
            <person name="Boussaha M."/>
            <person name="Quillet E."/>
            <person name="Guyomard R."/>
            <person name="Galiana D."/>
            <person name="Bobe J."/>
            <person name="Volff J.N."/>
            <person name="Genet C."/>
            <person name="Wincker P."/>
            <person name="Jaillon O."/>
            <person name="Roest Crollius H."/>
            <person name="Guiguen Y."/>
        </authorList>
    </citation>
    <scope>NUCLEOTIDE SEQUENCE [LARGE SCALE GENOMIC DNA]</scope>
</reference>
<dbReference type="EMBL" id="FR918413">
    <property type="protein sequence ID" value="CDQ94701.1"/>
    <property type="molecule type" value="Genomic_DNA"/>
</dbReference>
<accession>A0A060YSL2</accession>
<name>A0A060YSL2_ONCMY</name>
<gene>
    <name evidence="1" type="ORF">GSONMT00005543001</name>
</gene>
<evidence type="ECO:0000313" key="1">
    <source>
        <dbReference type="EMBL" id="CDQ94701.1"/>
    </source>
</evidence>
<evidence type="ECO:0008006" key="3">
    <source>
        <dbReference type="Google" id="ProtNLM"/>
    </source>
</evidence>
<dbReference type="STRING" id="8022.A0A060YSL2"/>